<dbReference type="InterPro" id="IPR036291">
    <property type="entry name" value="NAD(P)-bd_dom_sf"/>
</dbReference>
<dbReference type="Proteomes" id="UP000289340">
    <property type="component" value="Chromosome 5"/>
</dbReference>
<dbReference type="PANTHER" id="PTHR48476">
    <property type="entry name" value="SHORT-CHAIN DEHYDROGENASE TIC 32, CHLOROPLASTIC-LIKE"/>
    <property type="match status" value="1"/>
</dbReference>
<sequence>MIQYLFSPFLGATSGLGLETTRVLALRGVHVVMAVRSLDSGKNVKETILKEIPSAKIDVMELDLSSMASVRKFAADFNSSGLPLNILINNAGVMATPFTLSQDNIELQFATNHLGHFLLTNLLLETMKKTVGVCNQEGRIVILSSEAHRFAYREGIQFDKINDESGYSSYFAYGQSKLANILHANELARRLKEEGVEITVNSLHPGSIITNILRYHDYINALANMVGKYFLKNVQQGAATQCYVALHPQVKGISGEYFMDSNKGNPASLAKDSELAKKLWEFSLSLTNPK</sequence>
<dbReference type="InterPro" id="IPR002347">
    <property type="entry name" value="SDR_fam"/>
</dbReference>
<evidence type="ECO:0000313" key="2">
    <source>
        <dbReference type="Proteomes" id="UP000289340"/>
    </source>
</evidence>
<dbReference type="InterPro" id="IPR055280">
    <property type="entry name" value="TIC32"/>
</dbReference>
<dbReference type="Pfam" id="PF00106">
    <property type="entry name" value="adh_short"/>
    <property type="match status" value="1"/>
</dbReference>
<name>A0A445KRG6_GLYSO</name>
<keyword evidence="2" id="KW-1185">Reference proteome</keyword>
<dbReference type="AlphaFoldDB" id="A0A445KRG6"/>
<dbReference type="Gene3D" id="3.40.50.720">
    <property type="entry name" value="NAD(P)-binding Rossmann-like Domain"/>
    <property type="match status" value="1"/>
</dbReference>
<dbReference type="SUPFAM" id="SSF51735">
    <property type="entry name" value="NAD(P)-binding Rossmann-fold domains"/>
    <property type="match status" value="1"/>
</dbReference>
<proteinExistence type="predicted"/>
<organism evidence="1 2">
    <name type="scientific">Glycine soja</name>
    <name type="common">Wild soybean</name>
    <dbReference type="NCBI Taxonomy" id="3848"/>
    <lineage>
        <taxon>Eukaryota</taxon>
        <taxon>Viridiplantae</taxon>
        <taxon>Streptophyta</taxon>
        <taxon>Embryophyta</taxon>
        <taxon>Tracheophyta</taxon>
        <taxon>Spermatophyta</taxon>
        <taxon>Magnoliopsida</taxon>
        <taxon>eudicotyledons</taxon>
        <taxon>Gunneridae</taxon>
        <taxon>Pentapetalae</taxon>
        <taxon>rosids</taxon>
        <taxon>fabids</taxon>
        <taxon>Fabales</taxon>
        <taxon>Fabaceae</taxon>
        <taxon>Papilionoideae</taxon>
        <taxon>50 kb inversion clade</taxon>
        <taxon>NPAAA clade</taxon>
        <taxon>indigoferoid/millettioid clade</taxon>
        <taxon>Phaseoleae</taxon>
        <taxon>Glycine</taxon>
        <taxon>Glycine subgen. Soja</taxon>
    </lineage>
</organism>
<accession>A0A445KRG6</accession>
<dbReference type="EMBL" id="QZWG01000005">
    <property type="protein sequence ID" value="RZC13549.1"/>
    <property type="molecule type" value="Genomic_DNA"/>
</dbReference>
<reference evidence="1 2" key="1">
    <citation type="submission" date="2018-09" db="EMBL/GenBank/DDBJ databases">
        <title>A high-quality reference genome of wild soybean provides a powerful tool to mine soybean genomes.</title>
        <authorList>
            <person name="Xie M."/>
            <person name="Chung C.Y.L."/>
            <person name="Li M.-W."/>
            <person name="Wong F.-L."/>
            <person name="Chan T.-F."/>
            <person name="Lam H.-M."/>
        </authorList>
    </citation>
    <scope>NUCLEOTIDE SEQUENCE [LARGE SCALE GENOMIC DNA]</scope>
    <source>
        <strain evidence="2">cv. W05</strain>
        <tissue evidence="1">Hypocotyl of etiolated seedlings</tissue>
    </source>
</reference>
<dbReference type="PANTHER" id="PTHR48476:SF1">
    <property type="entry name" value="SHORT-CHAIN DEHYDROGENASE TIC 32, CHLOROPLASTIC-LIKE"/>
    <property type="match status" value="1"/>
</dbReference>
<dbReference type="CDD" id="cd05327">
    <property type="entry name" value="retinol-DH_like_SDR_c_like"/>
    <property type="match status" value="1"/>
</dbReference>
<comment type="caution">
    <text evidence="1">The sequence shown here is derived from an EMBL/GenBank/DDBJ whole genome shotgun (WGS) entry which is preliminary data.</text>
</comment>
<gene>
    <name evidence="1" type="ORF">D0Y65_012915</name>
</gene>
<protein>
    <submittedName>
        <fullName evidence="1">Short-chain dehydrogenase TIC 32, chloroplastic isoform B</fullName>
    </submittedName>
</protein>
<evidence type="ECO:0000313" key="1">
    <source>
        <dbReference type="EMBL" id="RZC13549.1"/>
    </source>
</evidence>
<dbReference type="PRINTS" id="PR00081">
    <property type="entry name" value="GDHRDH"/>
</dbReference>